<dbReference type="InterPro" id="IPR010982">
    <property type="entry name" value="Lambda_DNA-bd_dom_sf"/>
</dbReference>
<name>A0ABN2D088_9ACTN</name>
<dbReference type="SMART" id="SM00530">
    <property type="entry name" value="HTH_XRE"/>
    <property type="match status" value="1"/>
</dbReference>
<dbReference type="Gene3D" id="1.10.260.40">
    <property type="entry name" value="lambda repressor-like DNA-binding domains"/>
    <property type="match status" value="1"/>
</dbReference>
<dbReference type="CDD" id="cd00093">
    <property type="entry name" value="HTH_XRE"/>
    <property type="match status" value="1"/>
</dbReference>
<gene>
    <name evidence="2" type="ORF">GCM10009827_107040</name>
</gene>
<accession>A0ABN2D088</accession>
<dbReference type="RefSeq" id="WP_344513556.1">
    <property type="nucleotide sequence ID" value="NZ_BAAAQD010000039.1"/>
</dbReference>
<feature type="domain" description="HTH cro/C1-type" evidence="1">
    <location>
        <begin position="30"/>
        <end position="81"/>
    </location>
</feature>
<evidence type="ECO:0000259" key="1">
    <source>
        <dbReference type="PROSITE" id="PS50943"/>
    </source>
</evidence>
<dbReference type="PANTHER" id="PTHR35010:SF2">
    <property type="entry name" value="BLL4672 PROTEIN"/>
    <property type="match status" value="1"/>
</dbReference>
<evidence type="ECO:0000313" key="3">
    <source>
        <dbReference type="Proteomes" id="UP001501470"/>
    </source>
</evidence>
<proteinExistence type="predicted"/>
<comment type="caution">
    <text evidence="2">The sequence shown here is derived from an EMBL/GenBank/DDBJ whole genome shotgun (WGS) entry which is preliminary data.</text>
</comment>
<reference evidence="2 3" key="1">
    <citation type="journal article" date="2019" name="Int. J. Syst. Evol. Microbiol.">
        <title>The Global Catalogue of Microorganisms (GCM) 10K type strain sequencing project: providing services to taxonomists for standard genome sequencing and annotation.</title>
        <authorList>
            <consortium name="The Broad Institute Genomics Platform"/>
            <consortium name="The Broad Institute Genome Sequencing Center for Infectious Disease"/>
            <person name="Wu L."/>
            <person name="Ma J."/>
        </authorList>
    </citation>
    <scope>NUCLEOTIDE SEQUENCE [LARGE SCALE GENOMIC DNA]</scope>
    <source>
        <strain evidence="2 3">JCM 15933</strain>
    </source>
</reference>
<dbReference type="InterPro" id="IPR041413">
    <property type="entry name" value="MLTR_LBD"/>
</dbReference>
<dbReference type="SUPFAM" id="SSF47413">
    <property type="entry name" value="lambda repressor-like DNA-binding domains"/>
    <property type="match status" value="1"/>
</dbReference>
<dbReference type="Proteomes" id="UP001501470">
    <property type="component" value="Unassembled WGS sequence"/>
</dbReference>
<organism evidence="2 3">
    <name type="scientific">Dactylosporangium maewongense</name>
    <dbReference type="NCBI Taxonomy" id="634393"/>
    <lineage>
        <taxon>Bacteria</taxon>
        <taxon>Bacillati</taxon>
        <taxon>Actinomycetota</taxon>
        <taxon>Actinomycetes</taxon>
        <taxon>Micromonosporales</taxon>
        <taxon>Micromonosporaceae</taxon>
        <taxon>Dactylosporangium</taxon>
    </lineage>
</organism>
<dbReference type="InterPro" id="IPR001387">
    <property type="entry name" value="Cro/C1-type_HTH"/>
</dbReference>
<dbReference type="EMBL" id="BAAAQD010000039">
    <property type="protein sequence ID" value="GAA1567912.1"/>
    <property type="molecule type" value="Genomic_DNA"/>
</dbReference>
<dbReference type="PROSITE" id="PS50943">
    <property type="entry name" value="HTH_CROC1"/>
    <property type="match status" value="1"/>
</dbReference>
<protein>
    <submittedName>
        <fullName evidence="2">Helix-turn-helix transcriptional regulator</fullName>
    </submittedName>
</protein>
<sequence length="284" mass="31350">MDAEELATALRSWRDRLEPTAVGLPAGGRRRAPGLRRQEVATLAGLTVDYLARLEQGRASNPSPSVLEALSRTLRLSDAEHDHLFRVAGQASSRAVRMNTHVTPGVQRLLDRLTDVPVMVLSASWHLVVVNRLGAALLGDLSSAPTRERNMIWRHFTGLPDRFVMTAAQRRALEAEAVADLRVAFGRYPHDRDLRALLRDLRRTSERFRELWNRTDVSERATSRKTIEHPEVGRLTLDCDVLTVAGTDLRLVVYTAESGSADAGALALLATIGTQAMQSPTRPA</sequence>
<evidence type="ECO:0000313" key="2">
    <source>
        <dbReference type="EMBL" id="GAA1567912.1"/>
    </source>
</evidence>
<dbReference type="Pfam" id="PF17765">
    <property type="entry name" value="MLTR_LBD"/>
    <property type="match status" value="1"/>
</dbReference>
<keyword evidence="3" id="KW-1185">Reference proteome</keyword>
<dbReference type="PANTHER" id="PTHR35010">
    <property type="entry name" value="BLL4672 PROTEIN-RELATED"/>
    <property type="match status" value="1"/>
</dbReference>
<dbReference type="Gene3D" id="3.30.450.180">
    <property type="match status" value="1"/>
</dbReference>
<dbReference type="Pfam" id="PF13560">
    <property type="entry name" value="HTH_31"/>
    <property type="match status" value="1"/>
</dbReference>